<accession>Q2G8V6</accession>
<dbReference type="HOGENOM" id="CLU_2106449_0_0_5"/>
<protein>
    <submittedName>
        <fullName evidence="1">Uncharacterized protein</fullName>
    </submittedName>
</protein>
<name>Q2G8V6_NOVAD</name>
<dbReference type="AlphaFoldDB" id="Q2G8V6"/>
<sequence>MERECRPSPLDFFDAREAIENERHFAEVLPGFDTARLAGAIDKYRTGEDLSVAFGPIPPSFDVAVSRAGTSDRHIAKVGYGMVHFGYSQNAQSILPAVMAAFLRCLARVTCEFED</sequence>
<proteinExistence type="predicted"/>
<organism evidence="1 2">
    <name type="scientific">Novosphingobium aromaticivorans (strain ATCC 700278 / DSM 12444 / CCUG 56034 / CIP 105152 / NBRC 16084 / F199)</name>
    <dbReference type="NCBI Taxonomy" id="279238"/>
    <lineage>
        <taxon>Bacteria</taxon>
        <taxon>Pseudomonadati</taxon>
        <taxon>Pseudomonadota</taxon>
        <taxon>Alphaproteobacteria</taxon>
        <taxon>Sphingomonadales</taxon>
        <taxon>Sphingomonadaceae</taxon>
        <taxon>Novosphingobium</taxon>
    </lineage>
</organism>
<keyword evidence="2" id="KW-1185">Reference proteome</keyword>
<gene>
    <name evidence="1" type="ordered locus">Saro_1273</name>
</gene>
<dbReference type="EMBL" id="CP000248">
    <property type="protein sequence ID" value="ABD25717.1"/>
    <property type="molecule type" value="Genomic_DNA"/>
</dbReference>
<evidence type="ECO:0000313" key="2">
    <source>
        <dbReference type="Proteomes" id="UP000009134"/>
    </source>
</evidence>
<evidence type="ECO:0000313" key="1">
    <source>
        <dbReference type="EMBL" id="ABD25717.1"/>
    </source>
</evidence>
<dbReference type="KEGG" id="nar:Saro_1273"/>
<reference evidence="2" key="1">
    <citation type="submission" date="2006-01" db="EMBL/GenBank/DDBJ databases">
        <title>Complete sequence of Novosphingobium aromaticivorans DSM 12444.</title>
        <authorList>
            <consortium name="US DOE Joint Genome Institute"/>
            <person name="Copeland A."/>
            <person name="Lucas S."/>
            <person name="Lapidus A."/>
            <person name="Barry K."/>
            <person name="Detter J.C."/>
            <person name="Glavina T."/>
            <person name="Hammon N."/>
            <person name="Israni S."/>
            <person name="Pitluck S."/>
            <person name="Chain P."/>
            <person name="Malfatti S."/>
            <person name="Shin M."/>
            <person name="Vergez L."/>
            <person name="Schmutz J."/>
            <person name="Larimer F."/>
            <person name="Land M."/>
            <person name="Kyrpides N."/>
            <person name="Ivanova N."/>
            <person name="Fredrickson J."/>
            <person name="Balkwill D."/>
            <person name="Romine M.F."/>
            <person name="Richardson P."/>
        </authorList>
    </citation>
    <scope>NUCLEOTIDE SEQUENCE [LARGE SCALE GENOMIC DNA]</scope>
    <source>
        <strain evidence="2">ATCC 700278 / DSM 12444 / CCUG 56034 / CIP 105152 / NBRC 16084 / F199</strain>
    </source>
</reference>
<dbReference type="Proteomes" id="UP000009134">
    <property type="component" value="Chromosome"/>
</dbReference>